<evidence type="ECO:0000313" key="7">
    <source>
        <dbReference type="Proteomes" id="UP000070720"/>
    </source>
</evidence>
<dbReference type="Pfam" id="PF18413">
    <property type="entry name" value="Neuraminidase"/>
    <property type="match status" value="1"/>
</dbReference>
<dbReference type="STRING" id="229533.A0A098DAM1"/>
<keyword evidence="7" id="KW-1185">Reference proteome</keyword>
<reference evidence="6 7" key="2">
    <citation type="journal article" date="2010" name="Nature">
        <title>Comparative genomics reveals mobile pathogenicity chromosomes in Fusarium.</title>
        <authorList>
            <person name="Ma L.J."/>
            <person name="van der Does H.C."/>
            <person name="Borkovich K.A."/>
            <person name="Coleman J.J."/>
            <person name="Daboussi M.J."/>
            <person name="Di Pietro A."/>
            <person name="Dufresne M."/>
            <person name="Freitag M."/>
            <person name="Grabherr M."/>
            <person name="Henrissat B."/>
            <person name="Houterman P.M."/>
            <person name="Kang S."/>
            <person name="Shim W.B."/>
            <person name="Woloshuk C."/>
            <person name="Xie X."/>
            <person name="Xu J.R."/>
            <person name="Antoniw J."/>
            <person name="Baker S.E."/>
            <person name="Bluhm B.H."/>
            <person name="Breakspear A."/>
            <person name="Brown D.W."/>
            <person name="Butchko R.A."/>
            <person name="Chapman S."/>
            <person name="Coulson R."/>
            <person name="Coutinho P.M."/>
            <person name="Danchin E.G."/>
            <person name="Diener A."/>
            <person name="Gale L.R."/>
            <person name="Gardiner D.M."/>
            <person name="Goff S."/>
            <person name="Hammond-Kosack K.E."/>
            <person name="Hilburn K."/>
            <person name="Hua-Van A."/>
            <person name="Jonkers W."/>
            <person name="Kazan K."/>
            <person name="Kodira C.D."/>
            <person name="Koehrsen M."/>
            <person name="Kumar L."/>
            <person name="Lee Y.H."/>
            <person name="Li L."/>
            <person name="Manners J.M."/>
            <person name="Miranda-Saavedra D."/>
            <person name="Mukherjee M."/>
            <person name="Park G."/>
            <person name="Park J."/>
            <person name="Park S.Y."/>
            <person name="Proctor R.H."/>
            <person name="Regev A."/>
            <person name="Ruiz-Roldan M.C."/>
            <person name="Sain D."/>
            <person name="Sakthikumar S."/>
            <person name="Sykes S."/>
            <person name="Schwartz D.C."/>
            <person name="Turgeon B.G."/>
            <person name="Wapinski I."/>
            <person name="Yoder O."/>
            <person name="Young S."/>
            <person name="Zeng Q."/>
            <person name="Zhou S."/>
            <person name="Galagan J."/>
            <person name="Cuomo C.A."/>
            <person name="Kistler H.C."/>
            <person name="Rep M."/>
        </authorList>
    </citation>
    <scope>GENOME REANNOTATION</scope>
    <source>
        <strain evidence="7">ATCC MYA-4620 / CBS 123657 / FGSC 9075 / NRRL 31084 / PH-1</strain>
        <strain evidence="6">PH-1 / ATCC MYA-4620 / FGSC 9075 / NRRL 31084</strain>
    </source>
</reference>
<evidence type="ECO:0000259" key="4">
    <source>
        <dbReference type="Pfam" id="PF20220"/>
    </source>
</evidence>
<name>A0A098DAM1_GIBZE</name>
<feature type="domain" description="Neuraminidase-like" evidence="3">
    <location>
        <begin position="1642"/>
        <end position="1814"/>
    </location>
</feature>
<reference evidence="5 7" key="3">
    <citation type="journal article" date="2015" name="BMC Genomics">
        <title>The completed genome sequence of the pathogenic ascomycete fungus Fusarium graminearum.</title>
        <authorList>
            <person name="King R."/>
            <person name="Urban M."/>
            <person name="Hammond-Kosack M.C."/>
            <person name="Hassani-Pak K."/>
            <person name="Hammond-Kosack K.E."/>
        </authorList>
    </citation>
    <scope>NUCLEOTIDE SEQUENCE [LARGE SCALE GENOMIC DNA]</scope>
    <source>
        <strain evidence="7">ATCC MYA-4620 / CBS 123657 / FGSC 9075 / NRRL 31084 / PH-1</strain>
        <strain evidence="5">PH-1</strain>
    </source>
</reference>
<evidence type="ECO:0000313" key="6">
    <source>
        <dbReference type="EnsemblFungi" id="CEF76013"/>
    </source>
</evidence>
<dbReference type="Proteomes" id="UP000070720">
    <property type="component" value="Chromosome 1"/>
</dbReference>
<protein>
    <submittedName>
        <fullName evidence="5">Chromosome 1, complete genome</fullName>
    </submittedName>
</protein>
<feature type="domain" description="ABC toxin N-terminal" evidence="4">
    <location>
        <begin position="1479"/>
        <end position="1600"/>
    </location>
</feature>
<feature type="domain" description="Tc toxin complex TcA C-terminal TcB-binding" evidence="2">
    <location>
        <begin position="2551"/>
        <end position="2846"/>
    </location>
</feature>
<evidence type="ECO:0000259" key="3">
    <source>
        <dbReference type="Pfam" id="PF18413"/>
    </source>
</evidence>
<dbReference type="EnsemblFungi" id="CEF76013">
    <property type="protein sequence ID" value="CEF76013"/>
    <property type="gene ID" value="FGRRES_17389"/>
</dbReference>
<feature type="region of interest" description="Disordered" evidence="1">
    <location>
        <begin position="286"/>
        <end position="313"/>
    </location>
</feature>
<reference evidence="6" key="4">
    <citation type="submission" date="2017-01" db="UniProtKB">
        <authorList>
            <consortium name="EnsemblFungi"/>
        </authorList>
    </citation>
    <scope>IDENTIFICATION</scope>
    <source>
        <strain evidence="6">PH-1 / ATCC MYA-4620 / FGSC 9075 / NRRL 31084</strain>
    </source>
</reference>
<accession>A0A0E0RXN8</accession>
<proteinExistence type="predicted"/>
<feature type="compositionally biased region" description="Basic and acidic residues" evidence="1">
    <location>
        <begin position="287"/>
        <end position="313"/>
    </location>
</feature>
<dbReference type="InterPro" id="IPR040840">
    <property type="entry name" value="TcA_TcB_BD"/>
</dbReference>
<dbReference type="eggNOG" id="ENOG502RX9A">
    <property type="taxonomic scope" value="Eukaryota"/>
</dbReference>
<dbReference type="InParanoid" id="A0A098DAM1"/>
<evidence type="ECO:0000313" key="5">
    <source>
        <dbReference type="EMBL" id="CEF76013.1"/>
    </source>
</evidence>
<evidence type="ECO:0000259" key="2">
    <source>
        <dbReference type="Pfam" id="PF18276"/>
    </source>
</evidence>
<dbReference type="Pfam" id="PF18276">
    <property type="entry name" value="TcA_TcB_BD"/>
    <property type="match status" value="1"/>
</dbReference>
<reference evidence="6 7" key="1">
    <citation type="journal article" date="2007" name="Science">
        <title>The Fusarium graminearum genome reveals a link between localized polymorphism and pathogen specialization.</title>
        <authorList>
            <person name="Cuomo C.A."/>
            <person name="Gueldener U."/>
            <person name="Xu J.-R."/>
            <person name="Trail F."/>
            <person name="Turgeon B.G."/>
            <person name="Di Pietro A."/>
            <person name="Walton J.D."/>
            <person name="Ma L.-J."/>
            <person name="Baker S.E."/>
            <person name="Rep M."/>
            <person name="Adam G."/>
            <person name="Antoniw J."/>
            <person name="Baldwin T."/>
            <person name="Calvo S.E."/>
            <person name="Chang Y.-L."/>
            <person name="DeCaprio D."/>
            <person name="Gale L.R."/>
            <person name="Gnerre S."/>
            <person name="Goswami R.S."/>
            <person name="Hammond-Kosack K."/>
            <person name="Harris L.J."/>
            <person name="Hilburn K."/>
            <person name="Kennell J.C."/>
            <person name="Kroken S."/>
            <person name="Magnuson J.K."/>
            <person name="Mannhaupt G."/>
            <person name="Mauceli E.W."/>
            <person name="Mewes H.-W."/>
            <person name="Mitterbauer R."/>
            <person name="Muehlbauer G."/>
            <person name="Muensterkoetter M."/>
            <person name="Nelson D."/>
            <person name="O'Donnell K."/>
            <person name="Ouellet T."/>
            <person name="Qi W."/>
            <person name="Quesneville H."/>
            <person name="Roncero M.I.G."/>
            <person name="Seong K.-Y."/>
            <person name="Tetko I.V."/>
            <person name="Urban M."/>
            <person name="Waalwijk C."/>
            <person name="Ward T.J."/>
            <person name="Yao J."/>
            <person name="Birren B.W."/>
            <person name="Kistler H.C."/>
        </authorList>
    </citation>
    <scope>NUCLEOTIDE SEQUENCE [LARGE SCALE GENOMIC DNA]</scope>
    <source>
        <strain evidence="7">ATCC MYA-4620 / CBS 123657 / FGSC 9075 / NRRL 31084 / PH-1</strain>
        <strain evidence="6">PH-1 / ATCC MYA-4620 / FGSC 9075 / NRRL 31084</strain>
    </source>
</reference>
<dbReference type="InterPro" id="IPR041079">
    <property type="entry name" value="Neuraminidase-like"/>
</dbReference>
<dbReference type="VEuPathDB" id="FungiDB:FGRAMPH1_01G08421"/>
<dbReference type="InterPro" id="IPR046839">
    <property type="entry name" value="ABC_toxin_N"/>
</dbReference>
<dbReference type="EMBL" id="HG970332">
    <property type="protein sequence ID" value="CEF76013.1"/>
    <property type="molecule type" value="Genomic_DNA"/>
</dbReference>
<accession>A0A098DAM1</accession>
<gene>
    <name evidence="6" type="primary">FG10564.1</name>
    <name evidence="5" type="ORF">FGRAMPH1_01T08421</name>
</gene>
<organism evidence="5 7">
    <name type="scientific">Gibberella zeae (strain ATCC MYA-4620 / CBS 123657 / FGSC 9075 / NRRL 31084 / PH-1)</name>
    <name type="common">Wheat head blight fungus</name>
    <name type="synonym">Fusarium graminearum</name>
    <dbReference type="NCBI Taxonomy" id="229533"/>
    <lineage>
        <taxon>Eukaryota</taxon>
        <taxon>Fungi</taxon>
        <taxon>Dikarya</taxon>
        <taxon>Ascomycota</taxon>
        <taxon>Pezizomycotina</taxon>
        <taxon>Sordariomycetes</taxon>
        <taxon>Hypocreomycetidae</taxon>
        <taxon>Hypocreales</taxon>
        <taxon>Nectriaceae</taxon>
        <taxon>Fusarium</taxon>
    </lineage>
</organism>
<dbReference type="Pfam" id="PF20220">
    <property type="entry name" value="ABC_toxin_N"/>
    <property type="match status" value="1"/>
</dbReference>
<sequence length="3013" mass="334358">MATVTVQGPFFKDLPTLSAKINSLLAEDGTTLAAAIDSALKSGGLDSVSTRRLLFFQGLTADNQLLLYLTTNYGNVEPSLARIGLENYFNSFDGFNKDVVKDFRSHLWEKEPLAVLLASLRQTKLLTTVWIELKPQIDTVLQLCVDKELSLSSPEVHTRVKELDVTRPKTEVKKDVKGKSVVVPGLRDAILAIQRLHCLVIDPMHLEVLLREGWHSAHDVAILPRGVFLSVIEKAAKNQDPIFNIDEESASRIHDHAITIDCRNQETWVKILDGLKRDFTIVVPQSRPEDEAEKKRKQEEIEKQARKDGANKDAPRVDVLAHKNYNMSTIFDLQTSSCEECCSVTGPAAYFVDLLNFLKASPCTGAGSKFSTLFQALMHRRPDLQDLELSCANSKNMVPYISIVNETLESFIASLSEHDDDDKYVATVLAVNEQEAPGSYSGSTQDTRLTAAKSLDGVMSPLNVFPHNQGLQSIKTYLHSFGITGIEVLKTFRSEARLLEAVIGALPSDKGTRATLLSEAGVILDRATVAASLNLLPLDLAAIVGEKIYTPHAMRSMMGMRQKRGKSLLSELEVPKTCRNWGYSSTSDMIDTDERAKTGLCFIRSQFMPRSGLSFEEILQLLKSLYFGGRLVITNADKTKAFTGQISEMRLQALNTAATAPKETAVGPLTDQLCHEIQAFIRLKNRLGWSIKELDGALSAIFQSQVASGVMRTPDGTRGISFGVLQDLSMAKSLAESVNMPIDAILILWAPLNTESPLFSRVFGGPRNMSSDNIFTTLSNRVSLIKNHLPAVMTALGHSQDQLNCLMRAANIDSAKDKLTMDVLTKLYRHSTMSRILKATPMEYLELLSLLPAGLDVLLDPTTTLSFVTKWRQLVDSRWSPQEIIMAIRPTPVTSISDNYTNVTDALFLSSSIIDEMEVMRLLWQDPVRDMVVRHEDIVQICGELYDATAAASIVEFIEGTQSTEARIPLSKPLATALMTIKVLPSNMTLTVELGSKTKPGVLVLSLLGVLSGENRLMIETLIKNKDAGLKAPTSTLGTGLRKDLDELFDDLDVRSSGARKTLEDRLLNTLPADQREELGLMFQNDIRDGTSTMTLDEALIQAEMAVKKRRSAFILAALPVLRAQLVERSLIGAIGKAVPGLDPSVLAMLGTQVFKQHDKSATKVVEDICSDYVSNKGASEVSTAFFCPAASDTYQFHFTPLQNAEQNGQNNSSVPLFSVNGVEIPVLKAGDGNGWQSVPTLLATGKPYLLSSSTSLGHAQWTTKQSTQPQKFVKSTLIPADIITSVSNELLTVVHFAQLMKKLNLGLEEFKYLSSDSTSSMQVDLNKLTIDGLCQLEKYCTLRDSVSSGPDSLIGFFAWLGSGQYDGKTTLATRLAAATRWDQLQLNTTLELKYPGLTEKDIIDRFASSLDELCSLGDVITLSGHLGGASGRRAAQPLLVLYKLAVPAPPTETDWDMETASALELCLGPEQAAQCRSELRETQRTAYVQFLLQRKYFQRLGVTDADGLFAHFMLDVQMGAQLEITRMKAAISTVQLFVQRVLLGLEAPSGVLDARIDKDKWAWMQRHNIWQATRKAFLYPENWIDPSLRDDKTPLFEAYESAIMSKDLSWDSFSQSMKDYVQSLLGIADLSIEAYLRELRPDEVEIYHFFGRTRSAPFEFYYRAMQIVKSGSGEGLVFWSPWTKVGVEAPTYDTDWNGKTLDKGGCYLVPVVRNKRLFLYLPQLMAKPVAPTPNMTMEDMAKKVPVTTGAYTWEVRMGWTEFVDGQWTPKRVLQTPLVVNWIPPTTEKPTDIEGLPSVDKFVFSAETTGPDVKIQVGYRGTIDGMLHYIGRFDVIDERIETIKVTSQTDKLGKALDTSFHKLTWEAEPNIKETMGQAGELKEPDSSLYSMLTKAEETPLLAIGKRDYKRNLTWTLSYADKTNNTNKTAGLVVDERRGGADGTTFFMYPYQTPEDKKKKTVPLATNLMYDQSREEIVEHSAAREMMEAVCQTDGLNMLFDTMDTNLTKNHDYGKAVVRSDMSNYHELTTPYAIYNWELGLHAVLLAIDRFYATQQFELALKAARLIFDPTTNPPTGCSADEAAAACWRFRPFRDLAEHKIGMVDVFKGWPSDGNLEIAVSERRSNPSTVHSTARGRPQAYMKWVIMKYIEILISAGDEYFRQGSMETLPLAIHHYVEAAHVLGPDPPRVPQLAKSVVKTFREIGSPEHKVDLELAFPFLCEIERRGSKRADGDSRRRSPLLCILTTTYFSLPPNPKYASLRVLVQDRLYKARNNLDINGRPIVYSMSEPFIDPGDAMRALAQGGAGAVGSLMNDSDSPMPYQRFSFLISKALELCNELRSMGEQFLSVRERHDAESLAQLKNRQDSMRQKMILEVRLSQTEEILKTIESLQQSRASTVSQLEYYLRLTGDSLDLIPGDEKDEWQDIRQDIATPISDDLRMSPFETMELASAAVASTLNVAAAGMDTLAGFLKAFPNVTTNAQPMGCGVTVKADASNAAQLTLGLASATKTYALIASEAGSMSARIGGLTKQLQERRMQANIRGREIKNLDKQIEIQRKRLDINAKEILAQRSEVEYANETEVWYRSKYTNANLYSWLEGSVRSIHYDLYGLASDMCRRAERAFRFERGHQASAAFLRSGGYWDNSRDGLLAAQQLALDLRRMEAAYLHKPGHDWELSKNISLRKTNPHALLTLREKGTTTFSIPELLFDLDFPGHYMRRLKSVAVTIPCVIGPYTTLAATLSLTRHTYRVSAAAQSGDDYLLANSSDGSFRTDPIPISAVATSHAVQDTGSFDFGFNQSNIANTDYGPFEGAGAISNWKLELPPKTTQPFDYSTISDVVLHIKYTSIDGGPILKRSASDAVKKQCARTDSLGVHDGLWGFVEVRNEATNQWFKFSSTLSQTALARTATLDLGPAITSRLPFWTKNRDVKIETLTLAITGADAGLAKDLSIPALGSSDWDCTTLGDIALLSIAGLGDIVSLKQEEGQWQLKLVRDKGVACDIKDIVMYFRYVVL</sequence>
<evidence type="ECO:0000256" key="1">
    <source>
        <dbReference type="SAM" id="MobiDB-lite"/>
    </source>
</evidence>